<dbReference type="AlphaFoldDB" id="A0A438NAX1"/>
<proteinExistence type="predicted"/>
<accession>A0A438NAX1</accession>
<evidence type="ECO:0000256" key="1">
    <source>
        <dbReference type="SAM" id="MobiDB-lite"/>
    </source>
</evidence>
<dbReference type="Proteomes" id="UP000288859">
    <property type="component" value="Unassembled WGS sequence"/>
</dbReference>
<evidence type="ECO:0000313" key="3">
    <source>
        <dbReference type="Proteomes" id="UP000288859"/>
    </source>
</evidence>
<name>A0A438NAX1_EXOME</name>
<feature type="region of interest" description="Disordered" evidence="1">
    <location>
        <begin position="263"/>
        <end position="289"/>
    </location>
</feature>
<evidence type="ECO:0000313" key="2">
    <source>
        <dbReference type="EMBL" id="RVX72921.1"/>
    </source>
</evidence>
<protein>
    <submittedName>
        <fullName evidence="2">Uncharacterized protein</fullName>
    </submittedName>
</protein>
<organism evidence="2 3">
    <name type="scientific">Exophiala mesophila</name>
    <name type="common">Black yeast-like fungus</name>
    <dbReference type="NCBI Taxonomy" id="212818"/>
    <lineage>
        <taxon>Eukaryota</taxon>
        <taxon>Fungi</taxon>
        <taxon>Dikarya</taxon>
        <taxon>Ascomycota</taxon>
        <taxon>Pezizomycotina</taxon>
        <taxon>Eurotiomycetes</taxon>
        <taxon>Chaetothyriomycetidae</taxon>
        <taxon>Chaetothyriales</taxon>
        <taxon>Herpotrichiellaceae</taxon>
        <taxon>Exophiala</taxon>
    </lineage>
</organism>
<sequence>MDQQLKSCKLASASARRKKFQDRQAQQALEIERRLAQKKRPIMYDRPPSGSDEEDARYERESSVDTTSDRSVLTPDDLRSGHLRFDGQTQAETTPLPLKILVPEQDMEKDMIEAALNEDCIMVPPSPSPILQASLATLSDFRYDRYSVMFDSPNSEILTPELDFDESMSPIETATHVAYQMPKSRPSLISITTSVSSRSKRRTPSVHSPLSRNISLSLERPTKRLSTSSAQSAYPAAEATLFEVPDLPSNAFEIIANASQESLPMTLHLNKSRTERKSESGQDADINYA</sequence>
<reference evidence="2 3" key="1">
    <citation type="submission" date="2017-03" db="EMBL/GenBank/DDBJ databases">
        <title>Genomes of endolithic fungi from Antarctica.</title>
        <authorList>
            <person name="Coleine C."/>
            <person name="Masonjones S."/>
            <person name="Stajich J.E."/>
        </authorList>
    </citation>
    <scope>NUCLEOTIDE SEQUENCE [LARGE SCALE GENOMIC DNA]</scope>
    <source>
        <strain evidence="2 3">CCFEE 6314</strain>
    </source>
</reference>
<dbReference type="EMBL" id="NAJM01000010">
    <property type="protein sequence ID" value="RVX72921.1"/>
    <property type="molecule type" value="Genomic_DNA"/>
</dbReference>
<dbReference type="OrthoDB" id="4144646at2759"/>
<feature type="region of interest" description="Disordered" evidence="1">
    <location>
        <begin position="1"/>
        <end position="82"/>
    </location>
</feature>
<gene>
    <name evidence="2" type="ORF">B0A52_03274</name>
</gene>
<comment type="caution">
    <text evidence="2">The sequence shown here is derived from an EMBL/GenBank/DDBJ whole genome shotgun (WGS) entry which is preliminary data.</text>
</comment>